<dbReference type="Pfam" id="PF00646">
    <property type="entry name" value="F-box"/>
    <property type="match status" value="1"/>
</dbReference>
<dbReference type="SUPFAM" id="SSF81383">
    <property type="entry name" value="F-box domain"/>
    <property type="match status" value="1"/>
</dbReference>
<dbReference type="EMBL" id="JANJYJ010000008">
    <property type="protein sequence ID" value="KAK3193777.1"/>
    <property type="molecule type" value="Genomic_DNA"/>
</dbReference>
<sequence length="157" mass="18066">MERDNGETVEQATKKGTEMMDLPEGCIATIISFTSARDACRLSCVNSLFKSVADSNVVWDHFCPDYYKCLISKSYSMKELFVHRPPDLFIERVNSFVISSFVNYYGASGSTWPLFSKQRHLTHNYHYVRIYNIKFFSSNKIKQEVAIDYIPIAISCT</sequence>
<evidence type="ECO:0000313" key="2">
    <source>
        <dbReference type="EMBL" id="KAK3193777.1"/>
    </source>
</evidence>
<comment type="caution">
    <text evidence="2">The sequence shown here is derived from an EMBL/GenBank/DDBJ whole genome shotgun (WGS) entry which is preliminary data.</text>
</comment>
<dbReference type="PANTHER" id="PTHR31960">
    <property type="entry name" value="F-BOX PROTEIN PP2-A15"/>
    <property type="match status" value="1"/>
</dbReference>
<protein>
    <recommendedName>
        <fullName evidence="1">F-box domain-containing protein</fullName>
    </recommendedName>
</protein>
<accession>A0AAD9ZV68</accession>
<proteinExistence type="predicted"/>
<dbReference type="Gene3D" id="1.20.1280.50">
    <property type="match status" value="1"/>
</dbReference>
<dbReference type="CDD" id="cd22162">
    <property type="entry name" value="F-box_AtSKIP3-like"/>
    <property type="match status" value="1"/>
</dbReference>
<name>A0AAD9ZV68_9ROSI</name>
<organism evidence="2 3">
    <name type="scientific">Dipteronia sinensis</name>
    <dbReference type="NCBI Taxonomy" id="43782"/>
    <lineage>
        <taxon>Eukaryota</taxon>
        <taxon>Viridiplantae</taxon>
        <taxon>Streptophyta</taxon>
        <taxon>Embryophyta</taxon>
        <taxon>Tracheophyta</taxon>
        <taxon>Spermatophyta</taxon>
        <taxon>Magnoliopsida</taxon>
        <taxon>eudicotyledons</taxon>
        <taxon>Gunneridae</taxon>
        <taxon>Pentapetalae</taxon>
        <taxon>rosids</taxon>
        <taxon>malvids</taxon>
        <taxon>Sapindales</taxon>
        <taxon>Sapindaceae</taxon>
        <taxon>Hippocastanoideae</taxon>
        <taxon>Acereae</taxon>
        <taxon>Dipteronia</taxon>
    </lineage>
</organism>
<dbReference type="Proteomes" id="UP001281410">
    <property type="component" value="Unassembled WGS sequence"/>
</dbReference>
<feature type="domain" description="F-box" evidence="1">
    <location>
        <begin position="16"/>
        <end position="62"/>
    </location>
</feature>
<dbReference type="PANTHER" id="PTHR31960:SF26">
    <property type="entry name" value="F-BOX DOMAIN CONTAINING PROTEIN"/>
    <property type="match status" value="1"/>
</dbReference>
<dbReference type="InterPro" id="IPR001810">
    <property type="entry name" value="F-box_dom"/>
</dbReference>
<evidence type="ECO:0000313" key="3">
    <source>
        <dbReference type="Proteomes" id="UP001281410"/>
    </source>
</evidence>
<dbReference type="AlphaFoldDB" id="A0AAD9ZV68"/>
<evidence type="ECO:0000259" key="1">
    <source>
        <dbReference type="PROSITE" id="PS50181"/>
    </source>
</evidence>
<dbReference type="InterPro" id="IPR036047">
    <property type="entry name" value="F-box-like_dom_sf"/>
</dbReference>
<gene>
    <name evidence="2" type="ORF">Dsin_025087</name>
</gene>
<keyword evidence="3" id="KW-1185">Reference proteome</keyword>
<reference evidence="2" key="1">
    <citation type="journal article" date="2023" name="Plant J.">
        <title>Genome sequences and population genomics provide insights into the demographic history, inbreeding, and mutation load of two 'living fossil' tree species of Dipteronia.</title>
        <authorList>
            <person name="Feng Y."/>
            <person name="Comes H.P."/>
            <person name="Chen J."/>
            <person name="Zhu S."/>
            <person name="Lu R."/>
            <person name="Zhang X."/>
            <person name="Li P."/>
            <person name="Qiu J."/>
            <person name="Olsen K.M."/>
            <person name="Qiu Y."/>
        </authorList>
    </citation>
    <scope>NUCLEOTIDE SEQUENCE</scope>
    <source>
        <strain evidence="2">NBL</strain>
    </source>
</reference>
<dbReference type="PROSITE" id="PS50181">
    <property type="entry name" value="FBOX"/>
    <property type="match status" value="1"/>
</dbReference>